<proteinExistence type="predicted"/>
<dbReference type="PATRIC" id="fig|52.7.peg.6065"/>
<dbReference type="PROSITE" id="PS52019">
    <property type="entry name" value="PKS_MFAS_DH"/>
    <property type="match status" value="1"/>
</dbReference>
<dbReference type="GO" id="GO:0004315">
    <property type="term" value="F:3-oxoacyl-[acyl-carrier-protein] synthase activity"/>
    <property type="evidence" value="ECO:0007669"/>
    <property type="project" value="InterPro"/>
</dbReference>
<evidence type="ECO:0000256" key="1">
    <source>
        <dbReference type="ARBA" id="ARBA00022450"/>
    </source>
</evidence>
<dbReference type="InterPro" id="IPR042104">
    <property type="entry name" value="PKS_dehydratase_sf"/>
</dbReference>
<feature type="region of interest" description="C-terminal hotdog fold" evidence="5">
    <location>
        <begin position="2579"/>
        <end position="2731"/>
    </location>
</feature>
<dbReference type="SUPFAM" id="SSF47336">
    <property type="entry name" value="ACP-like"/>
    <property type="match status" value="2"/>
</dbReference>
<dbReference type="InterPro" id="IPR016036">
    <property type="entry name" value="Malonyl_transacylase_ACP-bd"/>
</dbReference>
<reference evidence="9 11" key="2">
    <citation type="submission" date="2015-07" db="EMBL/GenBank/DDBJ databases">
        <title>Genome analysis of myxobacterium Chondromyces crocatus Cm c5 reveals a high potential for natural compound synthesis and the genetic basis for the loss of fruiting body formation.</title>
        <authorList>
            <person name="Zaburannyi N."/>
            <person name="Bunk B."/>
            <person name="Maier J."/>
            <person name="Overmann J."/>
            <person name="Mueller R."/>
        </authorList>
    </citation>
    <scope>NUCLEOTIDE SEQUENCE [LARGE SCALE GENOMIC DNA]</scope>
    <source>
        <strain evidence="9 11">Cm c5</strain>
    </source>
</reference>
<evidence type="ECO:0000256" key="3">
    <source>
        <dbReference type="ARBA" id="ARBA00022679"/>
    </source>
</evidence>
<dbReference type="Pfam" id="PF14765">
    <property type="entry name" value="PS-DH"/>
    <property type="match status" value="1"/>
</dbReference>
<dbReference type="SMART" id="SM00827">
    <property type="entry name" value="PKS_AT"/>
    <property type="match status" value="2"/>
</dbReference>
<dbReference type="PANTHER" id="PTHR43775:SF37">
    <property type="entry name" value="SI:DKEY-61P9.11"/>
    <property type="match status" value="1"/>
</dbReference>
<dbReference type="Pfam" id="PF22621">
    <property type="entry name" value="CurL-like_PKS_C"/>
    <property type="match status" value="2"/>
</dbReference>
<feature type="domain" description="Carrier" evidence="6">
    <location>
        <begin position="1439"/>
        <end position="1516"/>
    </location>
</feature>
<dbReference type="SUPFAM" id="SSF52151">
    <property type="entry name" value="FabD/lysophospholipase-like"/>
    <property type="match status" value="2"/>
</dbReference>
<dbReference type="CDD" id="cd08955">
    <property type="entry name" value="KR_2_FAS_SDR_x"/>
    <property type="match status" value="2"/>
</dbReference>
<dbReference type="SMART" id="SM00823">
    <property type="entry name" value="PKS_PP"/>
    <property type="match status" value="2"/>
</dbReference>
<dbReference type="InterPro" id="IPR001227">
    <property type="entry name" value="Ac_transferase_dom_sf"/>
</dbReference>
<keyword evidence="2" id="KW-0597">Phosphoprotein</keyword>
<dbReference type="STRING" id="52.CMC5_054840"/>
<feature type="active site" description="Proton acceptor; for dehydratase activity" evidence="5">
    <location>
        <position position="2465"/>
    </location>
</feature>
<dbReference type="FunFam" id="3.40.47.10:FF:000019">
    <property type="entry name" value="Polyketide synthase type I"/>
    <property type="match status" value="2"/>
</dbReference>
<sequence>MNSGEKREEATTASAPTVVKRALAAVQDLRARLAAAEQEKHAPLAVVGLGCRFPGGADDPEKFWALLREGRDAVTEVPRSRWDVDALYDPDPDAPGKIASRHGAFLADVDRFDAGFFGIAPREAAAMDPQQRLLLEVTWEALEHAGIAADGLAGSRTGVFLGICKGDYLRFLLDDPERIDAYVGTGNAESVAAGRLSYLLGLKGPAVSMDTACSSSLVALHFACQSLRRKECDLALVGGVNLTLAPEISINFSRARMLAPDGRCKTFDAAADGYVRGEGCGVVVLKRLSDALADGDRVLAVIRGSAVNQDGRSSGLTAPNGPSQEAVIRDALHDAGVTSAAVGYVEAHGTGTSLGDPIEVEALGAVFGEERRERPCILGSVKTNIGHLEAAAGLAGLIKAILVVQHGEIPPHLHLRTPSPRIPWDALPLTVTTSLSPWNGGGGPRIAGVSSFGFSGTNAHVIVEQPPEEGASVSANVDAPDRPQLLSLSARSETALRALAGRYVERLAEKPSLRLAEVCFTANVGRAHLGHRLVVEAGTTEALRQKLAAFADGTSPSGMVSNVLERSGSPQIAFLFTGQGSQYAGMGRGLYTREPVFRETLDRCATLLEGQLPLPLLTVLFEEQTPRLLDQTLYTQPALFSLQVALAALWRSWGLRPHAVLGHSVGELAAACVAGAFDLEEGLRLVVERARLMHALPTGGAMAAVFADPAQVEQAILAEAEGRAVIAAWNGPKEVVLSGDADAVERTAQRLRAQGVRVQSLAVSHAFHSPRMLPALDALEHAASAITYRRPDVELVSNLTGAPLPELSAPYWRRHAREPVKFAEGVQALYDLGVRLFVEIGPQPTLLAMAQRCLPVDAATWLPSLRKGKDELGIALSSLAELHVRGVDVDWRALQHATPRRKVSLPTYPFQRLSYWVERSARPARSEGEKDVYELAWIDATHDTVASPGVGRWLIFADQGGLGEALAEQLSAGGASCTLAFAGREVDVASSETIARDVEALAGEALAGVVYAWGLDSPSPDESTVPALAEKAVLTALSVLQAIARRDGAVAPPRLWMVTRGAQATGGASPAVAQAPLWGLGRVFAVEHPDRWGGLVDLDLERPDHEVAPLADQAAMVANELGRDAGAEVAHRGGRRLIARLMPAGTLPGGPPKLDVSATYLVTGGLGAVGLHVARWLVAQGARSLALVGRRAPSDEALTALRGLEAKGASVQVFRGDVTVLEDVTRVVQGLDATGRRLGGVFHAAGVLEDGVLSRLDGGRMTRVLSPKVRGSWNLHLATRGRNLDFFVLFSSASSLLGSPGQGNYAAANAFLDALAHARRAAGEPSTSIHWGPWAGEGMAQRDARSRQRWASQGVHLLAPDDGLRLLGRLVAPGAPVEIAVLPFDWERLRASLPGAALPLLEGLACHEVAETAAPTLERARAGELVRKLEAAPAAERMEVVLAFVRGQAAEVLGFDGSHPLPLHRGMFELGFDSLMAVELKNRLQAAVGDALPLSNTVVFDHPTLHALAEFLAGRVIKGEAVIASRIQAASDDPIAIVGVGCRFPGGADGPDAFWQVLRDGLDAIVEVPKERWDIAAFHDPDPEAPGKMVSRSGGFLRDIDQFDADFFGIAPREATFMDPQQRLLLEVTWEALENAGIAPGELAGSRTGVFVGISGTDYAQLQLQQGDPRRINAYFATGGALSAAAGRLAYVLGLRGPAMAIDTACSSSLVAVHLACRSLHAGESSVAIAGGTNLVLLPETNVNLSRARMLAPDGRCKTFDAAADGYVRGEGCGVVVLKRLSDALANGDRVLAVIRGSAVNQDGRSVGLTAPNGSAQEAVLRDALASAGVRPTDVGYVEAHGTGTSLGDPIEVEALGAVLGEGRTPDAPFYLGSVKTNLGHLEAAAGVAGLIKVVLALQHEAIPPHLHFQTPSPHIRWEELPARVTTALTPWPRGGQRRIAGVSSFGFIGTNAHVIVEEAPASVKIDADSEVLTERPQLLSLSAKSEAALRVLAGRYAEQLAEEPSLRLEEVCFTANVGRAHLAHRLVTVASSTAMLCAELGAFAEGASPKGVLTGEARDQGELRVAFLFTGQGSQYAGMGRGLYTREPVFRETLDRCATLLEGQLPLPLLTVLFEEQTPGLLDQTLYTQPALFSLQVALAALWRSWGLRPHAVLGHSVGELAAACVAGAFDLEEGLRLVVERARLMHVLPAGGAMAAVVADTAQVEQALLAEAEGRAVIAAWNGPKEVVLSGDTDAVERTAQRLRAQGVRVQSLAVSHAFHSPRMLPALDALEHAASAITYRRPDVELVSNLTGAPLPELSAPYWRRHAREPVKFAEGVQALYDLGVRLFVEIGPQPTLLAMAQRCVPADGATWLPSLRKGKDDLATALSSLAELHVRGVDVDWRALQHATPRRKVSLPTYPFQRRRFWIEDIAARPARPRAAQEQAGVTEHPLLGRRVSSPAMQDVVFEALLSIHAPGLLDDHRVQGLAVVSGPTEASMILDAAARVLGQGPLLIEEMVIQEAFILPEEGSRRVHTVLTPRGDDRATFRLASCKAGDEEDPTAWRLHVSGQVRQVRDDEPSPEVAGPTFEEVQARCTEPISREAFYAELAPKAAFRFGPTYECIDAVWRRDREALCWMQLPQVVSADEAAWYRIYPSLLDACFQLFIAARFGLGSGPGTGDGWVPFAMRGLRFERHGGGRLWCHVAVDDDGSSGKETVRGELRLFDESGALVAVSRDLMFKRARREALMRVRATLEGLSSWLYELSWVEKQVARPDPGPAGRWLLLADRGAPGQESVGAALAARLAQHGDEAVQVLAGERFEVLAPGRVTVRPTDAGDLQDLFRWALEEHRLPLRGVVHLWALDGGAQEDCTASAVEAAVERACVPALLALQQIARAREGAGARLWVVTRHAQAVGEVRVDAAAATLAGLAAVAAVEVPAQWGGLVDLDARSQEPAAQEDEVEALLREIRTQVTGERVALRSDRRLVARLARSRRPATPADAVPISPDASYVITGGLGALGLQVARSLVQQGARHLALLGRGEPSDTAHSTVRAMKEAGARVLILSADVAQIEDVERALARVRAELPALRGVIHAAGVLADGMLVEQSVERFTEVMPPKVAGAWNLHLATRADPLDLFVLFSSAASLFGSVGQGNYAAANAFLDALAHHRRALGLPALSIDWGPWAGEGMAAQVSTRRWSDWGVERIGPEQGAQLLRDLLGRRDVAQLGVLSVSWPKLFERTAGSARLGVFELLAAEAQPARPGAAATPTSDGLAERLAQMEPKRRRELIAERVQQLCTAALGLDPAAPFDRRKPLFELGLDSLMAVELRNNLQRVAGVPLPPTVVFENPSADALTEFVLGHVSAEPVPATSSPTLIAVTPSPVTALPALPSLENLSEAELSDLLAAELSASAALMGPGMD</sequence>
<dbReference type="InterPro" id="IPR049552">
    <property type="entry name" value="PKS_DH_N"/>
</dbReference>
<dbReference type="SUPFAM" id="SSF55048">
    <property type="entry name" value="Probable ACP-binding domain of malonyl-CoA ACP transacylase"/>
    <property type="match status" value="2"/>
</dbReference>
<dbReference type="SMART" id="SM00822">
    <property type="entry name" value="PKS_KR"/>
    <property type="match status" value="2"/>
</dbReference>
<dbReference type="InterPro" id="IPR014030">
    <property type="entry name" value="Ketoacyl_synth_N"/>
</dbReference>
<gene>
    <name evidence="10" type="primary">ajuB</name>
    <name evidence="9" type="ORF">CMC5_054840</name>
</gene>
<dbReference type="GO" id="GO:0006633">
    <property type="term" value="P:fatty acid biosynthetic process"/>
    <property type="evidence" value="ECO:0007669"/>
    <property type="project" value="InterPro"/>
</dbReference>
<evidence type="ECO:0000313" key="9">
    <source>
        <dbReference type="EMBL" id="AKT41310.1"/>
    </source>
</evidence>
<dbReference type="GO" id="GO:0071770">
    <property type="term" value="P:DIM/DIP cell wall layer assembly"/>
    <property type="evidence" value="ECO:0007669"/>
    <property type="project" value="TreeGrafter"/>
</dbReference>
<evidence type="ECO:0000259" key="8">
    <source>
        <dbReference type="PROSITE" id="PS52019"/>
    </source>
</evidence>
<dbReference type="InterPro" id="IPR036736">
    <property type="entry name" value="ACP-like_sf"/>
</dbReference>
<dbReference type="SMART" id="SM01294">
    <property type="entry name" value="PKS_PP_betabranch"/>
    <property type="match status" value="1"/>
</dbReference>
<dbReference type="RefSeq" id="WP_050433114.1">
    <property type="nucleotide sequence ID" value="NZ_CP012159.1"/>
</dbReference>
<dbReference type="InterPro" id="IPR020806">
    <property type="entry name" value="PKS_PP-bd"/>
</dbReference>
<dbReference type="Pfam" id="PF08659">
    <property type="entry name" value="KR"/>
    <property type="match status" value="2"/>
</dbReference>
<dbReference type="PANTHER" id="PTHR43775">
    <property type="entry name" value="FATTY ACID SYNTHASE"/>
    <property type="match status" value="1"/>
</dbReference>
<dbReference type="InterPro" id="IPR016039">
    <property type="entry name" value="Thiolase-like"/>
</dbReference>
<feature type="domain" description="PKS/mFAS DH" evidence="8">
    <location>
        <begin position="2433"/>
        <end position="2731"/>
    </location>
</feature>
<dbReference type="InterPro" id="IPR049551">
    <property type="entry name" value="PKS_DH_C"/>
</dbReference>
<dbReference type="Gene3D" id="3.30.70.3290">
    <property type="match status" value="2"/>
</dbReference>
<dbReference type="InterPro" id="IPR014043">
    <property type="entry name" value="Acyl_transferase_dom"/>
</dbReference>
<dbReference type="Pfam" id="PF21089">
    <property type="entry name" value="PKS_DH_N"/>
    <property type="match status" value="1"/>
</dbReference>
<dbReference type="InterPro" id="IPR013968">
    <property type="entry name" value="PKS_KR"/>
</dbReference>
<dbReference type="Gene3D" id="3.40.47.10">
    <property type="match status" value="2"/>
</dbReference>
<accession>B1GYF6</accession>
<dbReference type="InterPro" id="IPR036291">
    <property type="entry name" value="NAD(P)-bd_dom_sf"/>
</dbReference>
<dbReference type="GO" id="GO:0005886">
    <property type="term" value="C:plasma membrane"/>
    <property type="evidence" value="ECO:0007669"/>
    <property type="project" value="TreeGrafter"/>
</dbReference>
<dbReference type="InterPro" id="IPR020841">
    <property type="entry name" value="PKS_Beta-ketoAc_synthase_dom"/>
</dbReference>
<dbReference type="InterPro" id="IPR049900">
    <property type="entry name" value="PKS_mFAS_DH"/>
</dbReference>
<dbReference type="Gene3D" id="3.10.129.110">
    <property type="entry name" value="Polyketide synthase dehydratase"/>
    <property type="match status" value="1"/>
</dbReference>
<dbReference type="Pfam" id="PF02801">
    <property type="entry name" value="Ketoacyl-synt_C"/>
    <property type="match status" value="2"/>
</dbReference>
<dbReference type="InterPro" id="IPR006162">
    <property type="entry name" value="Ppantetheine_attach_site"/>
</dbReference>
<dbReference type="GO" id="GO:0005737">
    <property type="term" value="C:cytoplasm"/>
    <property type="evidence" value="ECO:0007669"/>
    <property type="project" value="TreeGrafter"/>
</dbReference>
<dbReference type="Pfam" id="PF00550">
    <property type="entry name" value="PP-binding"/>
    <property type="match status" value="2"/>
</dbReference>
<keyword evidence="1" id="KW-0596">Phosphopantetheine</keyword>
<dbReference type="Pfam" id="PF00698">
    <property type="entry name" value="Acyl_transf_1"/>
    <property type="match status" value="2"/>
</dbReference>
<dbReference type="EMBL" id="AM946600">
    <property type="protein sequence ID" value="CAQ18829.1"/>
    <property type="molecule type" value="Genomic_DNA"/>
</dbReference>
<dbReference type="EMBL" id="CP012159">
    <property type="protein sequence ID" value="AKT41310.1"/>
    <property type="molecule type" value="Genomic_DNA"/>
</dbReference>
<dbReference type="KEGG" id="ccro:CMC5_054840"/>
<dbReference type="Gene3D" id="1.10.1200.10">
    <property type="entry name" value="ACP-like"/>
    <property type="match status" value="2"/>
</dbReference>
<dbReference type="FunFam" id="3.40.366.10:FF:000002">
    <property type="entry name" value="Probable polyketide synthase 2"/>
    <property type="match status" value="2"/>
</dbReference>
<dbReference type="InterPro" id="IPR057326">
    <property type="entry name" value="KR_dom"/>
</dbReference>
<feature type="domain" description="Ketosynthase family 3 (KS3)" evidence="7">
    <location>
        <begin position="1532"/>
        <end position="1959"/>
    </location>
</feature>
<feature type="active site" description="Proton donor; for dehydratase activity" evidence="5">
    <location>
        <position position="2642"/>
    </location>
</feature>
<dbReference type="GO" id="GO:0004312">
    <property type="term" value="F:fatty acid synthase activity"/>
    <property type="evidence" value="ECO:0007669"/>
    <property type="project" value="TreeGrafter"/>
</dbReference>
<name>B1GYF6_CHOCO</name>
<dbReference type="InterPro" id="IPR020807">
    <property type="entry name" value="PKS_DH"/>
</dbReference>
<evidence type="ECO:0000256" key="2">
    <source>
        <dbReference type="ARBA" id="ARBA00022553"/>
    </source>
</evidence>
<keyword evidence="3" id="KW-0808">Transferase</keyword>
<dbReference type="CDD" id="cd00833">
    <property type="entry name" value="PKS"/>
    <property type="match status" value="2"/>
</dbReference>
<dbReference type="InterPro" id="IPR018201">
    <property type="entry name" value="Ketoacyl_synth_AS"/>
</dbReference>
<dbReference type="InterPro" id="IPR050091">
    <property type="entry name" value="PKS_NRPS_Biosynth_Enz"/>
</dbReference>
<evidence type="ECO:0000313" key="11">
    <source>
        <dbReference type="Proteomes" id="UP000067626"/>
    </source>
</evidence>
<evidence type="ECO:0000256" key="5">
    <source>
        <dbReference type="PROSITE-ProRule" id="PRU01363"/>
    </source>
</evidence>
<dbReference type="Proteomes" id="UP000067626">
    <property type="component" value="Chromosome"/>
</dbReference>
<dbReference type="SMART" id="SM00826">
    <property type="entry name" value="PKS_DH"/>
    <property type="match status" value="1"/>
</dbReference>
<protein>
    <submittedName>
        <fullName evidence="10">Polyketide synthase</fullName>
    </submittedName>
</protein>
<dbReference type="PROSITE" id="PS50075">
    <property type="entry name" value="CARRIER"/>
    <property type="match status" value="2"/>
</dbReference>
<dbReference type="Gene3D" id="3.40.50.720">
    <property type="entry name" value="NAD(P)-binding Rossmann-like Domain"/>
    <property type="match status" value="2"/>
</dbReference>
<dbReference type="InterPro" id="IPR009081">
    <property type="entry name" value="PP-bd_ACP"/>
</dbReference>
<evidence type="ECO:0000259" key="7">
    <source>
        <dbReference type="PROSITE" id="PS52004"/>
    </source>
</evidence>
<dbReference type="SUPFAM" id="SSF51735">
    <property type="entry name" value="NAD(P)-binding Rossmann-fold domains"/>
    <property type="match status" value="4"/>
</dbReference>
<dbReference type="InterPro" id="IPR014031">
    <property type="entry name" value="Ketoacyl_synth_C"/>
</dbReference>
<dbReference type="PROSITE" id="PS52004">
    <property type="entry name" value="KS3_2"/>
    <property type="match status" value="2"/>
</dbReference>
<keyword evidence="11" id="KW-1185">Reference proteome</keyword>
<feature type="region of interest" description="N-terminal hotdog fold" evidence="5">
    <location>
        <begin position="2433"/>
        <end position="2561"/>
    </location>
</feature>
<evidence type="ECO:0000259" key="6">
    <source>
        <dbReference type="PROSITE" id="PS50075"/>
    </source>
</evidence>
<dbReference type="SUPFAM" id="SSF53901">
    <property type="entry name" value="Thiolase-like"/>
    <property type="match status" value="2"/>
</dbReference>
<dbReference type="PROSITE" id="PS00606">
    <property type="entry name" value="KS3_1"/>
    <property type="match status" value="2"/>
</dbReference>
<comment type="function">
    <text evidence="4">Involved in production of the polyketide antibiotic thailandamide.</text>
</comment>
<dbReference type="InterPro" id="IPR016035">
    <property type="entry name" value="Acyl_Trfase/lysoPLipase"/>
</dbReference>
<evidence type="ECO:0000256" key="4">
    <source>
        <dbReference type="ARBA" id="ARBA00054155"/>
    </source>
</evidence>
<dbReference type="SMART" id="SM00825">
    <property type="entry name" value="PKS_KS"/>
    <property type="match status" value="2"/>
</dbReference>
<feature type="domain" description="Ketosynthase family 3 (KS3)" evidence="7">
    <location>
        <begin position="41"/>
        <end position="465"/>
    </location>
</feature>
<reference evidence="10" key="1">
    <citation type="submission" date="2008-03" db="EMBL/GenBank/DDBJ databases">
        <title>Production of the highly antifungal isochromanone ajudazols in Chondromyces crocatus Cmc5: biosynthetic machinery and cytochrome P450 tailoring modifications.</title>
        <authorList>
            <person name="Buntin K."/>
            <person name="Rachid S."/>
            <person name="Scharfe M."/>
            <person name="Bloecker H."/>
            <person name="Weissman K.J."/>
            <person name="Mueller R."/>
        </authorList>
    </citation>
    <scope>NUCLEOTIDE SEQUENCE</scope>
    <source>
        <strain evidence="10">Cmc5</strain>
    </source>
</reference>
<dbReference type="GO" id="GO:0031177">
    <property type="term" value="F:phosphopantetheine binding"/>
    <property type="evidence" value="ECO:0007669"/>
    <property type="project" value="InterPro"/>
</dbReference>
<feature type="domain" description="Carrier" evidence="6">
    <location>
        <begin position="3270"/>
        <end position="3345"/>
    </location>
</feature>
<dbReference type="Gene3D" id="3.40.366.10">
    <property type="entry name" value="Malonyl-Coenzyme A Acyl Carrier Protein, domain 2"/>
    <property type="match status" value="2"/>
</dbReference>
<evidence type="ECO:0000313" key="10">
    <source>
        <dbReference type="EMBL" id="CAQ18829.1"/>
    </source>
</evidence>
<dbReference type="Pfam" id="PF00109">
    <property type="entry name" value="ketoacyl-synt"/>
    <property type="match status" value="2"/>
</dbReference>
<dbReference type="PROSITE" id="PS00012">
    <property type="entry name" value="PHOSPHOPANTETHEINE"/>
    <property type="match status" value="1"/>
</dbReference>
<organism evidence="10">
    <name type="scientific">Chondromyces crocatus</name>
    <dbReference type="NCBI Taxonomy" id="52"/>
    <lineage>
        <taxon>Bacteria</taxon>
        <taxon>Pseudomonadati</taxon>
        <taxon>Myxococcota</taxon>
        <taxon>Polyangia</taxon>
        <taxon>Polyangiales</taxon>
        <taxon>Polyangiaceae</taxon>
        <taxon>Chondromyces</taxon>
    </lineage>
</organism>